<evidence type="ECO:0000313" key="3">
    <source>
        <dbReference type="Proteomes" id="UP000192247"/>
    </source>
</evidence>
<gene>
    <name evidence="2" type="ORF">BIW11_04619</name>
</gene>
<comment type="caution">
    <text evidence="2">The sequence shown here is derived from an EMBL/GenBank/DDBJ whole genome shotgun (WGS) entry which is preliminary data.</text>
</comment>
<feature type="compositionally biased region" description="Basic and acidic residues" evidence="1">
    <location>
        <begin position="313"/>
        <end position="322"/>
    </location>
</feature>
<dbReference type="AlphaFoldDB" id="A0A1V9X3C1"/>
<name>A0A1V9X3C1_9ACAR</name>
<accession>A0A1V9X3C1</accession>
<evidence type="ECO:0000256" key="1">
    <source>
        <dbReference type="SAM" id="MobiDB-lite"/>
    </source>
</evidence>
<protein>
    <submittedName>
        <fullName evidence="2">Uncharacterized protein</fullName>
    </submittedName>
</protein>
<evidence type="ECO:0000313" key="2">
    <source>
        <dbReference type="EMBL" id="OQR68120.1"/>
    </source>
</evidence>
<dbReference type="EMBL" id="MNPL01025923">
    <property type="protein sequence ID" value="OQR68120.1"/>
    <property type="molecule type" value="Genomic_DNA"/>
</dbReference>
<organism evidence="2 3">
    <name type="scientific">Tropilaelaps mercedesae</name>
    <dbReference type="NCBI Taxonomy" id="418985"/>
    <lineage>
        <taxon>Eukaryota</taxon>
        <taxon>Metazoa</taxon>
        <taxon>Ecdysozoa</taxon>
        <taxon>Arthropoda</taxon>
        <taxon>Chelicerata</taxon>
        <taxon>Arachnida</taxon>
        <taxon>Acari</taxon>
        <taxon>Parasitiformes</taxon>
        <taxon>Mesostigmata</taxon>
        <taxon>Gamasina</taxon>
        <taxon>Dermanyssoidea</taxon>
        <taxon>Laelapidae</taxon>
        <taxon>Tropilaelaps</taxon>
    </lineage>
</organism>
<dbReference type="InParanoid" id="A0A1V9X3C1"/>
<dbReference type="Proteomes" id="UP000192247">
    <property type="component" value="Unassembled WGS sequence"/>
</dbReference>
<feature type="region of interest" description="Disordered" evidence="1">
    <location>
        <begin position="313"/>
        <end position="334"/>
    </location>
</feature>
<keyword evidence="3" id="KW-1185">Reference proteome</keyword>
<reference evidence="2 3" key="1">
    <citation type="journal article" date="2017" name="Gigascience">
        <title>Draft genome of the honey bee ectoparasitic mite, Tropilaelaps mercedesae, is shaped by the parasitic life history.</title>
        <authorList>
            <person name="Dong X."/>
            <person name="Armstrong S.D."/>
            <person name="Xia D."/>
            <person name="Makepeace B.L."/>
            <person name="Darby A.C."/>
            <person name="Kadowaki T."/>
        </authorList>
    </citation>
    <scope>NUCLEOTIDE SEQUENCE [LARGE SCALE GENOMIC DNA]</scope>
    <source>
        <strain evidence="2">Wuxi-XJTLU</strain>
    </source>
</reference>
<proteinExistence type="predicted"/>
<sequence>MPDYLKSFAAWPTSNVYLTVIQQRGGLLLLLAGFDDERKENRCWSQCLSNTVNAERRRDEMMTRVDKKQRFAVHNKPAPRRETLLHTTANLSLGVIALSVYAQFDISGARPHAAGQQLFVGNNIDPLNEAAKFIEATRFPRTGNVRRGNSGRVETQSFCSTSKSEQSGVLELVMRRRISCGVLCMAVVLHARAQKILEEKTPGQGSENARGSGKKPKDCALGVENCVTNGDSVKRTLRGGRELHRIAAIHSAEVNMPELASPRPYCCMQTHYVTSWALGTCLVCLVLGGKETSDRRPRCLLEQMNTQDLVGRRMEDDPENRPKPVLGHGPTERFGVRPPTRAFIELNGNSSSRSRSSLATASTARRLFGVAIARSNEERARRSPPSVAKTLSASAAPTVTPWDVGRVPPVRTIFGTVASKRLRATLARTYVEPRASLRVLKETLDFGLVVFERFVTSLSRNHEKAVREAKNS</sequence>